<reference evidence="3" key="1">
    <citation type="submission" date="2022-11" db="UniProtKB">
        <authorList>
            <consortium name="WormBaseParasite"/>
        </authorList>
    </citation>
    <scope>IDENTIFICATION</scope>
</reference>
<dbReference type="Proteomes" id="UP000887565">
    <property type="component" value="Unplaced"/>
</dbReference>
<evidence type="ECO:0000313" key="2">
    <source>
        <dbReference type="Proteomes" id="UP000887565"/>
    </source>
</evidence>
<keyword evidence="1" id="KW-1133">Transmembrane helix</keyword>
<accession>A0A915KI00</accession>
<keyword evidence="1" id="KW-0812">Transmembrane</keyword>
<evidence type="ECO:0000256" key="1">
    <source>
        <dbReference type="SAM" id="Phobius"/>
    </source>
</evidence>
<feature type="transmembrane region" description="Helical" evidence="1">
    <location>
        <begin position="60"/>
        <end position="77"/>
    </location>
</feature>
<proteinExistence type="predicted"/>
<keyword evidence="2" id="KW-1185">Reference proteome</keyword>
<dbReference type="WBParaSite" id="nRc.2.0.1.t38373-RA">
    <property type="protein sequence ID" value="nRc.2.0.1.t38373-RA"/>
    <property type="gene ID" value="nRc.2.0.1.g38373"/>
</dbReference>
<evidence type="ECO:0000313" key="3">
    <source>
        <dbReference type="WBParaSite" id="nRc.2.0.1.t38373-RA"/>
    </source>
</evidence>
<protein>
    <submittedName>
        <fullName evidence="3">Uncharacterized protein</fullName>
    </submittedName>
</protein>
<name>A0A915KI00_ROMCU</name>
<dbReference type="AlphaFoldDB" id="A0A915KI00"/>
<organism evidence="2 3">
    <name type="scientific">Romanomermis culicivorax</name>
    <name type="common">Nematode worm</name>
    <dbReference type="NCBI Taxonomy" id="13658"/>
    <lineage>
        <taxon>Eukaryota</taxon>
        <taxon>Metazoa</taxon>
        <taxon>Ecdysozoa</taxon>
        <taxon>Nematoda</taxon>
        <taxon>Enoplea</taxon>
        <taxon>Dorylaimia</taxon>
        <taxon>Mermithida</taxon>
        <taxon>Mermithoidea</taxon>
        <taxon>Mermithidae</taxon>
        <taxon>Romanomermis</taxon>
    </lineage>
</organism>
<keyword evidence="1" id="KW-0472">Membrane</keyword>
<sequence>MEGPKTQNFLGAWRRANVNYFYLSRTRANSIQIIIFVLPQQALRLSMTGANDPRTILRRAFGAVIACFVCAILAKFWKDEETSFLHYFGCSCEQPYSKSLKPILTTVNV</sequence>